<evidence type="ECO:0000256" key="8">
    <source>
        <dbReference type="PROSITE-ProRule" id="PRU01360"/>
    </source>
</evidence>
<keyword evidence="6 8" id="KW-0472">Membrane</keyword>
<evidence type="ECO:0000256" key="9">
    <source>
        <dbReference type="RuleBase" id="RU003357"/>
    </source>
</evidence>
<reference evidence="13" key="1">
    <citation type="submission" date="2018-08" db="EMBL/GenBank/DDBJ databases">
        <authorList>
            <person name="Kim S.-J."/>
            <person name="Jung G.-Y."/>
        </authorList>
    </citation>
    <scope>NUCLEOTIDE SEQUENCE [LARGE SCALE GENOMIC DNA]</scope>
    <source>
        <strain evidence="13">GY_G</strain>
    </source>
</reference>
<dbReference type="Gene3D" id="2.40.170.20">
    <property type="entry name" value="TonB-dependent receptor, beta-barrel domain"/>
    <property type="match status" value="1"/>
</dbReference>
<organism evidence="12 13">
    <name type="scientific">Sphingorhabdus pulchriflava</name>
    <dbReference type="NCBI Taxonomy" id="2292257"/>
    <lineage>
        <taxon>Bacteria</taxon>
        <taxon>Pseudomonadati</taxon>
        <taxon>Pseudomonadota</taxon>
        <taxon>Alphaproteobacteria</taxon>
        <taxon>Sphingomonadales</taxon>
        <taxon>Sphingomonadaceae</taxon>
        <taxon>Sphingorhabdus</taxon>
    </lineage>
</organism>
<evidence type="ECO:0000256" key="6">
    <source>
        <dbReference type="ARBA" id="ARBA00023136"/>
    </source>
</evidence>
<accession>A0A371B5P2</accession>
<dbReference type="InterPro" id="IPR039426">
    <property type="entry name" value="TonB-dep_rcpt-like"/>
</dbReference>
<comment type="caution">
    <text evidence="12">The sequence shown here is derived from an EMBL/GenBank/DDBJ whole genome shotgun (WGS) entry which is preliminary data.</text>
</comment>
<evidence type="ECO:0000256" key="1">
    <source>
        <dbReference type="ARBA" id="ARBA00004571"/>
    </source>
</evidence>
<keyword evidence="7 8" id="KW-0998">Cell outer membrane</keyword>
<dbReference type="AlphaFoldDB" id="A0A371B5P2"/>
<evidence type="ECO:0000256" key="3">
    <source>
        <dbReference type="ARBA" id="ARBA00022452"/>
    </source>
</evidence>
<gene>
    <name evidence="12" type="ORF">DXH95_12535</name>
</gene>
<dbReference type="Pfam" id="PF07715">
    <property type="entry name" value="Plug"/>
    <property type="match status" value="1"/>
</dbReference>
<dbReference type="PROSITE" id="PS52016">
    <property type="entry name" value="TONB_DEPENDENT_REC_3"/>
    <property type="match status" value="1"/>
</dbReference>
<evidence type="ECO:0000313" key="12">
    <source>
        <dbReference type="EMBL" id="RDV02763.1"/>
    </source>
</evidence>
<keyword evidence="5 9" id="KW-0798">TonB box</keyword>
<dbReference type="Pfam" id="PF00593">
    <property type="entry name" value="TonB_dep_Rec_b-barrel"/>
    <property type="match status" value="1"/>
</dbReference>
<dbReference type="EMBL" id="QRGP01000002">
    <property type="protein sequence ID" value="RDV02763.1"/>
    <property type="molecule type" value="Genomic_DNA"/>
</dbReference>
<evidence type="ECO:0000256" key="5">
    <source>
        <dbReference type="ARBA" id="ARBA00023077"/>
    </source>
</evidence>
<dbReference type="SUPFAM" id="SSF56935">
    <property type="entry name" value="Porins"/>
    <property type="match status" value="1"/>
</dbReference>
<keyword evidence="12" id="KW-0675">Receptor</keyword>
<dbReference type="PANTHER" id="PTHR47234">
    <property type="match status" value="1"/>
</dbReference>
<feature type="domain" description="TonB-dependent receptor-like beta-barrel" evidence="10">
    <location>
        <begin position="495"/>
        <end position="1040"/>
    </location>
</feature>
<name>A0A371B5P2_9SPHN</name>
<keyword evidence="4 8" id="KW-0812">Transmembrane</keyword>
<dbReference type="InterPro" id="IPR000531">
    <property type="entry name" value="Beta-barrel_TonB"/>
</dbReference>
<keyword evidence="2 8" id="KW-0813">Transport</keyword>
<evidence type="ECO:0000256" key="4">
    <source>
        <dbReference type="ARBA" id="ARBA00022692"/>
    </source>
</evidence>
<dbReference type="InterPro" id="IPR037066">
    <property type="entry name" value="Plug_dom_sf"/>
</dbReference>
<dbReference type="OrthoDB" id="7051241at2"/>
<evidence type="ECO:0000313" key="13">
    <source>
        <dbReference type="Proteomes" id="UP000263833"/>
    </source>
</evidence>
<keyword evidence="13" id="KW-1185">Reference proteome</keyword>
<evidence type="ECO:0000256" key="2">
    <source>
        <dbReference type="ARBA" id="ARBA00022448"/>
    </source>
</evidence>
<protein>
    <submittedName>
        <fullName evidence="12">TonB-dependent receptor</fullName>
    </submittedName>
</protein>
<proteinExistence type="inferred from homology"/>
<comment type="subcellular location">
    <subcellularLocation>
        <location evidence="1 8">Cell outer membrane</location>
        <topology evidence="1 8">Multi-pass membrane protein</topology>
    </subcellularLocation>
</comment>
<comment type="similarity">
    <text evidence="8 9">Belongs to the TonB-dependent receptor family.</text>
</comment>
<keyword evidence="3 8" id="KW-1134">Transmembrane beta strand</keyword>
<evidence type="ECO:0000259" key="11">
    <source>
        <dbReference type="Pfam" id="PF07715"/>
    </source>
</evidence>
<dbReference type="GO" id="GO:0009279">
    <property type="term" value="C:cell outer membrane"/>
    <property type="evidence" value="ECO:0007669"/>
    <property type="project" value="UniProtKB-SubCell"/>
</dbReference>
<evidence type="ECO:0000256" key="7">
    <source>
        <dbReference type="ARBA" id="ARBA00023237"/>
    </source>
</evidence>
<dbReference type="InterPro" id="IPR012910">
    <property type="entry name" value="Plug_dom"/>
</dbReference>
<sequence>MFQQPWQSGGDCAARKAVFPAFREFETTIPAPFWGSFVITDIGAGHVKMTRLSNLKSTTAPLVLGLAMISTPVFAQDAADEAADEGTPIVVTGSRIARPNLDSNSPVSVVTGEQAVANADVTLDTFLNTLPGVNPAGTTTSNNPGNGGQSNINLRGLGSNRNLVLINGRRPMVSASDQTVDLNTIPQGLIERIDVTTGGAGAAYGADAIAGVVNMILKDDFEGLDLRATYSNTVSEMDAREYQISGTIGGNFADGRGNIAFSAEYSNRQGLVKGQRGFASQATSTTGSFPTGTFVNSSTNPITQAAVNALFAGYGVAAAQTPTITQLGFNSDGTLFGRGTFNSPVDVSNFRYSVDSPANPNLNFFPDFYSYNFDIINLLVLPLERKSAFLAGHYEINPSFDFFMQGGFTEYSSSTALAPTPVSTGIVNTLSSASQLNARSPLVTLTHDAGAGAGVTAGRITGFVVPVTNPFISADLRSLLNTRTGNDPNLTGSGAAEGVRIGYRFLGTGLRESTNENEVLQALAGLRGEIAPGWRYEAYYSWGKTTIDTTAAGNVNVQQVQRLLEAPDGGASLCAGGFNPFGIQPLSQACVDFVDEVGRTKTTFTQKIAQAYVSGELTELPGGPLGVVFGVESRKFRYAFDPGALFGPIAGFNTGTPDLGTNSFLDFFAELRAPIMDNLELSLTARHSKSDFNDIANGVDGTPSKDWAYGGTLSYSPVDAVRLRASYQHSVRAPNFGELFSGGGSFPQIFDPCSVTSNFRTTGGAAAANICRNGAFGGAGRGVGAGTLNTFVATPGAQAFITVTGNPNLKPEKSDTFTVGGVFSAAGFTGSIDYYNIKITDTIFNPDVNEIIASCYGYNDINPGLDPNSPYCAGIARSGDAITGIYLPASLGGDANGYFQAVNQGSVKTSGVDVQLGYRLPTEFVSETSAINFNLLVSYLIDFKNVGLGGLKTDYAGSASFFGAGLGTSFPRWKGNLNVAWTLNENLKFDTRVRYIHKMVNRAAKQYVGETFSGPGAAWYFDFGLEANVDALTFRLGLNNAFDRKPETYAPNVQSGTDPSLYDVLGRRAYVSARLRF</sequence>
<feature type="domain" description="TonB-dependent receptor plug" evidence="11">
    <location>
        <begin position="101"/>
        <end position="212"/>
    </location>
</feature>
<dbReference type="Proteomes" id="UP000263833">
    <property type="component" value="Unassembled WGS sequence"/>
</dbReference>
<evidence type="ECO:0000259" key="10">
    <source>
        <dbReference type="Pfam" id="PF00593"/>
    </source>
</evidence>
<dbReference type="Gene3D" id="2.170.130.10">
    <property type="entry name" value="TonB-dependent receptor, plug domain"/>
    <property type="match status" value="1"/>
</dbReference>
<dbReference type="PANTHER" id="PTHR47234:SF2">
    <property type="entry name" value="TONB-DEPENDENT RECEPTOR"/>
    <property type="match status" value="1"/>
</dbReference>
<dbReference type="InterPro" id="IPR036942">
    <property type="entry name" value="Beta-barrel_TonB_sf"/>
</dbReference>